<dbReference type="Pfam" id="PF01926">
    <property type="entry name" value="MMR_HSR1"/>
    <property type="match status" value="1"/>
</dbReference>
<evidence type="ECO:0000313" key="4">
    <source>
        <dbReference type="Proteomes" id="UP001218895"/>
    </source>
</evidence>
<gene>
    <name evidence="3" type="ORF">L1994_08020</name>
</gene>
<dbReference type="InterPro" id="IPR005225">
    <property type="entry name" value="Small_GTP-bd"/>
</dbReference>
<dbReference type="KEGG" id="manq:L1994_08020"/>
<dbReference type="EMBL" id="CP091092">
    <property type="protein sequence ID" value="WFN36089.1"/>
    <property type="molecule type" value="Genomic_DNA"/>
</dbReference>
<dbReference type="SUPFAM" id="SSF52540">
    <property type="entry name" value="P-loop containing nucleoside triphosphate hydrolases"/>
    <property type="match status" value="1"/>
</dbReference>
<dbReference type="PANTHER" id="PTHR45759">
    <property type="entry name" value="NUCLEOLAR GTP-BINDING PROTEIN 1"/>
    <property type="match status" value="1"/>
</dbReference>
<dbReference type="PROSITE" id="PS51710">
    <property type="entry name" value="G_OBG"/>
    <property type="match status" value="1"/>
</dbReference>
<keyword evidence="4" id="KW-1185">Reference proteome</keyword>
<dbReference type="NCBIfam" id="TIGR00231">
    <property type="entry name" value="small_GTP"/>
    <property type="match status" value="1"/>
</dbReference>
<accession>A0AAF0FP17</accession>
<reference evidence="3" key="1">
    <citation type="submission" date="2022-01" db="EMBL/GenBank/DDBJ databases">
        <title>Complete genome of Methanomicrobium antiquum DSM 21220.</title>
        <authorList>
            <person name="Chen S.-C."/>
            <person name="You Y.-T."/>
            <person name="Zhou Y.-Z."/>
            <person name="Lai M.-C."/>
        </authorList>
    </citation>
    <scope>NUCLEOTIDE SEQUENCE</scope>
    <source>
        <strain evidence="3">DSM 21220</strain>
    </source>
</reference>
<protein>
    <submittedName>
        <fullName evidence="3">50S ribosome-binding GTPase</fullName>
    </submittedName>
</protein>
<dbReference type="InterPro" id="IPR041623">
    <property type="entry name" value="NOG1_N"/>
</dbReference>
<keyword evidence="1" id="KW-0547">Nucleotide-binding</keyword>
<dbReference type="AlphaFoldDB" id="A0AAF0FP17"/>
<dbReference type="CDD" id="cd01897">
    <property type="entry name" value="NOG"/>
    <property type="match status" value="1"/>
</dbReference>
<dbReference type="Proteomes" id="UP001218895">
    <property type="component" value="Chromosome"/>
</dbReference>
<sequence>MEFENIPTIPTADEILDRSLRRAALIKKEKTDKDRANEEFIRAIYSSVYDKLIDSVQKFPNFDELSPFYTDIVNLLFSVDKIRHSLGAIQWAAETARKVGGSYARDMRNSGDTNTLRKQATARIASIVHQVDKDLKYLNEARNVLRKLPDIREEEFTVVVAGYPNVGKSSFINLVSSATSEVAGYAFTTKRIIVGHHDVGRDRIQIVDTPGILDRPVEERNAIENQALSAITNVADMILFIIDASEGCGYSIESQMNLMKSIKEVTKGVPFEAVVNKSDMKEMPGFINMSTITEDGIEDVVSLITEYLKSSPKNLIARNQKEIPE</sequence>
<dbReference type="InterPro" id="IPR031167">
    <property type="entry name" value="G_OBG"/>
</dbReference>
<dbReference type="Gene3D" id="3.40.50.300">
    <property type="entry name" value="P-loop containing nucleotide triphosphate hydrolases"/>
    <property type="match status" value="1"/>
</dbReference>
<dbReference type="Pfam" id="PF17835">
    <property type="entry name" value="NOG1_N"/>
    <property type="match status" value="1"/>
</dbReference>
<dbReference type="PRINTS" id="PR00326">
    <property type="entry name" value="GTP1OBG"/>
</dbReference>
<evidence type="ECO:0000313" key="3">
    <source>
        <dbReference type="EMBL" id="WFN36089.1"/>
    </source>
</evidence>
<dbReference type="InterPro" id="IPR027417">
    <property type="entry name" value="P-loop_NTPase"/>
</dbReference>
<dbReference type="GO" id="GO:0005525">
    <property type="term" value="F:GTP binding"/>
    <property type="evidence" value="ECO:0007669"/>
    <property type="project" value="InterPro"/>
</dbReference>
<organism evidence="3 4">
    <name type="scientific">Methanomicrobium antiquum</name>
    <dbReference type="NCBI Taxonomy" id="487686"/>
    <lineage>
        <taxon>Archaea</taxon>
        <taxon>Methanobacteriati</taxon>
        <taxon>Methanobacteriota</taxon>
        <taxon>Stenosarchaea group</taxon>
        <taxon>Methanomicrobia</taxon>
        <taxon>Methanomicrobiales</taxon>
        <taxon>Methanomicrobiaceae</taxon>
        <taxon>Methanomicrobium</taxon>
    </lineage>
</organism>
<feature type="domain" description="OBG-type G" evidence="2">
    <location>
        <begin position="156"/>
        <end position="325"/>
    </location>
</feature>
<dbReference type="InterPro" id="IPR006073">
    <property type="entry name" value="GTP-bd"/>
</dbReference>
<evidence type="ECO:0000256" key="1">
    <source>
        <dbReference type="ARBA" id="ARBA00022741"/>
    </source>
</evidence>
<evidence type="ECO:0000259" key="2">
    <source>
        <dbReference type="PROSITE" id="PS51710"/>
    </source>
</evidence>
<proteinExistence type="predicted"/>
<dbReference type="GeneID" id="79950336"/>
<dbReference type="RefSeq" id="WP_278098928.1">
    <property type="nucleotide sequence ID" value="NZ_CP091092.1"/>
</dbReference>
<dbReference type="Gene3D" id="1.20.120.1190">
    <property type="match status" value="1"/>
</dbReference>
<name>A0AAF0FP17_9EURY</name>